<dbReference type="GO" id="GO:0015689">
    <property type="term" value="P:molybdate ion transport"/>
    <property type="evidence" value="ECO:0007669"/>
    <property type="project" value="InterPro"/>
</dbReference>
<dbReference type="KEGG" id="cjap:GWK36_11925"/>
<dbReference type="InterPro" id="IPR005116">
    <property type="entry name" value="Transp-assoc_OB_typ1"/>
</dbReference>
<evidence type="ECO:0000259" key="3">
    <source>
        <dbReference type="PROSITE" id="PS51866"/>
    </source>
</evidence>
<name>A0A6G7VER8_9GAMM</name>
<dbReference type="NCBIfam" id="TIGR00638">
    <property type="entry name" value="Mop"/>
    <property type="match status" value="2"/>
</dbReference>
<dbReference type="PANTHER" id="PTHR30432:SF1">
    <property type="entry name" value="DNA-BINDING TRANSCRIPTIONAL DUAL REGULATOR MODE"/>
    <property type="match status" value="1"/>
</dbReference>
<feature type="domain" description="Mop" evidence="3">
    <location>
        <begin position="66"/>
        <end position="132"/>
    </location>
</feature>
<accession>A0A6G7VER8</accession>
<feature type="domain" description="Mop" evidence="3">
    <location>
        <begin position="137"/>
        <end position="205"/>
    </location>
</feature>
<dbReference type="PROSITE" id="PS51866">
    <property type="entry name" value="MOP"/>
    <property type="match status" value="2"/>
</dbReference>
<dbReference type="SUPFAM" id="SSF50331">
    <property type="entry name" value="MOP-like"/>
    <property type="match status" value="2"/>
</dbReference>
<dbReference type="PANTHER" id="PTHR30432">
    <property type="entry name" value="TRANSCRIPTIONAL REGULATOR MODE"/>
    <property type="match status" value="1"/>
</dbReference>
<evidence type="ECO:0000256" key="2">
    <source>
        <dbReference type="PROSITE-ProRule" id="PRU01213"/>
    </source>
</evidence>
<evidence type="ECO:0000256" key="1">
    <source>
        <dbReference type="ARBA" id="ARBA00022505"/>
    </source>
</evidence>
<dbReference type="Proteomes" id="UP000502699">
    <property type="component" value="Chromosome"/>
</dbReference>
<dbReference type="InterPro" id="IPR004606">
    <property type="entry name" value="Mop_domain"/>
</dbReference>
<protein>
    <submittedName>
        <fullName evidence="4">Molybdenum-dependent transcriptional regulator</fullName>
    </submittedName>
</protein>
<dbReference type="Gene3D" id="2.40.50.100">
    <property type="match status" value="2"/>
</dbReference>
<dbReference type="EMBL" id="CP048029">
    <property type="protein sequence ID" value="QIK38573.1"/>
    <property type="molecule type" value="Genomic_DNA"/>
</dbReference>
<dbReference type="AlphaFoldDB" id="A0A6G7VER8"/>
<gene>
    <name evidence="4" type="ORF">GWK36_11925</name>
</gene>
<proteinExistence type="predicted"/>
<keyword evidence="1 2" id="KW-0500">Molybdenum</keyword>
<organism evidence="4 5">
    <name type="scientific">Caldichromatium japonicum</name>
    <dbReference type="NCBI Taxonomy" id="2699430"/>
    <lineage>
        <taxon>Bacteria</taxon>
        <taxon>Pseudomonadati</taxon>
        <taxon>Pseudomonadota</taxon>
        <taxon>Gammaproteobacteria</taxon>
        <taxon>Chromatiales</taxon>
        <taxon>Chromatiaceae</taxon>
        <taxon>Caldichromatium</taxon>
    </lineage>
</organism>
<sequence length="207" mass="21824">MVDRMVGGSGGGTRLTAHGKKMLELLRNIEGDFQSFLTAMGKSSKGGQRFERFQQYFQLMRRWNMKTSARNQFLGTIKSVRRGPINAEVVLDIGGGDEIAAIVTHESAENLGLAPGIEAQAMFKASWVIVAADDGAKTSVRNRLAGTVARVVAGPVSGEIVIDLPLPGGKSVAATVTRDSIDSLGLKEGAPACALVKAAHVILAVAH</sequence>
<dbReference type="RefSeq" id="WP_166271396.1">
    <property type="nucleotide sequence ID" value="NZ_CP048029.1"/>
</dbReference>
<reference evidence="5" key="1">
    <citation type="submission" date="2020-01" db="EMBL/GenBank/DDBJ databases">
        <title>Caldichromatium gen. nov., sp. nov., a thermophilic purple sulfur bacterium member of the family Chromatiaceae isolated from Nakabusa hot spring, Japan.</title>
        <authorList>
            <person name="Saini M.K."/>
            <person name="Hanada S."/>
            <person name="Tank M."/>
        </authorList>
    </citation>
    <scope>NUCLEOTIDE SEQUENCE [LARGE SCALE GENOMIC DNA]</scope>
    <source>
        <strain evidence="5">No.7</strain>
    </source>
</reference>
<keyword evidence="5" id="KW-1185">Reference proteome</keyword>
<dbReference type="InterPro" id="IPR008995">
    <property type="entry name" value="Mo/tungstate-bd_C_term_dom"/>
</dbReference>
<evidence type="ECO:0000313" key="5">
    <source>
        <dbReference type="Proteomes" id="UP000502699"/>
    </source>
</evidence>
<evidence type="ECO:0000313" key="4">
    <source>
        <dbReference type="EMBL" id="QIK38573.1"/>
    </source>
</evidence>
<dbReference type="InterPro" id="IPR051815">
    <property type="entry name" value="Molybdate_resp_trans_reg"/>
</dbReference>
<dbReference type="Pfam" id="PF03459">
    <property type="entry name" value="TOBE"/>
    <property type="match status" value="2"/>
</dbReference>